<feature type="compositionally biased region" description="Basic and acidic residues" evidence="1">
    <location>
        <begin position="107"/>
        <end position="116"/>
    </location>
</feature>
<dbReference type="Proteomes" id="UP001454036">
    <property type="component" value="Unassembled WGS sequence"/>
</dbReference>
<organism evidence="2 3">
    <name type="scientific">Lithospermum erythrorhizon</name>
    <name type="common">Purple gromwell</name>
    <name type="synonym">Lithospermum officinale var. erythrorhizon</name>
    <dbReference type="NCBI Taxonomy" id="34254"/>
    <lineage>
        <taxon>Eukaryota</taxon>
        <taxon>Viridiplantae</taxon>
        <taxon>Streptophyta</taxon>
        <taxon>Embryophyta</taxon>
        <taxon>Tracheophyta</taxon>
        <taxon>Spermatophyta</taxon>
        <taxon>Magnoliopsida</taxon>
        <taxon>eudicotyledons</taxon>
        <taxon>Gunneridae</taxon>
        <taxon>Pentapetalae</taxon>
        <taxon>asterids</taxon>
        <taxon>lamiids</taxon>
        <taxon>Boraginales</taxon>
        <taxon>Boraginaceae</taxon>
        <taxon>Boraginoideae</taxon>
        <taxon>Lithospermeae</taxon>
        <taxon>Lithospermum</taxon>
    </lineage>
</organism>
<accession>A0AAV3R5L6</accession>
<comment type="caution">
    <text evidence="2">The sequence shown here is derived from an EMBL/GenBank/DDBJ whole genome shotgun (WGS) entry which is preliminary data.</text>
</comment>
<sequence>MTGDRIPLFCRAKIVKKSAKELEALVEKVAQPTVDVTKMSSTIFEKRPAHPGERPRLFSTKRLKSIAHKLLRSEILELSEDPPFSTIPCQEAPNKGSSLNPSTSESLLKEEVDSAPKMRSGYSENFLKLPYTLPGGF</sequence>
<proteinExistence type="predicted"/>
<evidence type="ECO:0000313" key="3">
    <source>
        <dbReference type="Proteomes" id="UP001454036"/>
    </source>
</evidence>
<evidence type="ECO:0000313" key="2">
    <source>
        <dbReference type="EMBL" id="GAA0171694.1"/>
    </source>
</evidence>
<feature type="compositionally biased region" description="Polar residues" evidence="1">
    <location>
        <begin position="95"/>
        <end position="106"/>
    </location>
</feature>
<gene>
    <name evidence="2" type="ORF">LIER_25668</name>
</gene>
<evidence type="ECO:0000256" key="1">
    <source>
        <dbReference type="SAM" id="MobiDB-lite"/>
    </source>
</evidence>
<feature type="region of interest" description="Disordered" evidence="1">
    <location>
        <begin position="81"/>
        <end position="119"/>
    </location>
</feature>
<dbReference type="AlphaFoldDB" id="A0AAV3R5L6"/>
<name>A0AAV3R5L6_LITER</name>
<protein>
    <submittedName>
        <fullName evidence="2">Uncharacterized protein</fullName>
    </submittedName>
</protein>
<reference evidence="2 3" key="1">
    <citation type="submission" date="2024-01" db="EMBL/GenBank/DDBJ databases">
        <title>The complete chloroplast genome sequence of Lithospermum erythrorhizon: insights into the phylogenetic relationship among Boraginaceae species and the maternal lineages of purple gromwells.</title>
        <authorList>
            <person name="Okada T."/>
            <person name="Watanabe K."/>
        </authorList>
    </citation>
    <scope>NUCLEOTIDE SEQUENCE [LARGE SCALE GENOMIC DNA]</scope>
</reference>
<keyword evidence="3" id="KW-1185">Reference proteome</keyword>
<dbReference type="EMBL" id="BAABME010007782">
    <property type="protein sequence ID" value="GAA0171694.1"/>
    <property type="molecule type" value="Genomic_DNA"/>
</dbReference>